<reference evidence="2" key="2">
    <citation type="submission" date="2018-05" db="EMBL/GenBank/DDBJ databases">
        <title>OmerRS3 (Oryza meridionalis Reference Sequence Version 3).</title>
        <authorList>
            <person name="Zhang J."/>
            <person name="Kudrna D."/>
            <person name="Lee S."/>
            <person name="Talag J."/>
            <person name="Welchert J."/>
            <person name="Wing R.A."/>
        </authorList>
    </citation>
    <scope>NUCLEOTIDE SEQUENCE [LARGE SCALE GENOMIC DNA]</scope>
    <source>
        <strain evidence="2">cv. OR44</strain>
    </source>
</reference>
<protein>
    <submittedName>
        <fullName evidence="2">Uncharacterized protein</fullName>
    </submittedName>
</protein>
<organism evidence="2">
    <name type="scientific">Oryza meridionalis</name>
    <dbReference type="NCBI Taxonomy" id="40149"/>
    <lineage>
        <taxon>Eukaryota</taxon>
        <taxon>Viridiplantae</taxon>
        <taxon>Streptophyta</taxon>
        <taxon>Embryophyta</taxon>
        <taxon>Tracheophyta</taxon>
        <taxon>Spermatophyta</taxon>
        <taxon>Magnoliopsida</taxon>
        <taxon>Liliopsida</taxon>
        <taxon>Poales</taxon>
        <taxon>Poaceae</taxon>
        <taxon>BOP clade</taxon>
        <taxon>Oryzoideae</taxon>
        <taxon>Oryzeae</taxon>
        <taxon>Oryzinae</taxon>
        <taxon>Oryza</taxon>
    </lineage>
</organism>
<evidence type="ECO:0000256" key="1">
    <source>
        <dbReference type="SAM" id="MobiDB-lite"/>
    </source>
</evidence>
<evidence type="ECO:0000313" key="3">
    <source>
        <dbReference type="Proteomes" id="UP000008021"/>
    </source>
</evidence>
<dbReference type="EnsemblPlants" id="OMERI04G04140.1">
    <property type="protein sequence ID" value="OMERI04G04140.1"/>
    <property type="gene ID" value="OMERI04G04140"/>
</dbReference>
<accession>A0A0E0DBE7</accession>
<feature type="region of interest" description="Disordered" evidence="1">
    <location>
        <begin position="129"/>
        <end position="150"/>
    </location>
</feature>
<dbReference type="AlphaFoldDB" id="A0A0E0DBE7"/>
<evidence type="ECO:0000313" key="2">
    <source>
        <dbReference type="EnsemblPlants" id="OMERI04G04140.1"/>
    </source>
</evidence>
<proteinExistence type="predicted"/>
<sequence>MPYTPRTGTGDHRPPAAGARHRVLHRLRHGLGGFAFLIAQAFYTDSTTDSGSFASLVVWELYADFAMDSGATPHSSSGYSSPTRQGQGGFASLIVRAFYTDSVMHSGSFASLVVWALYADFAMNSGASPPSLSGCSSPTSPQARGLDTPRCLGTTRRHRVTRSLRMTATSSLTKGLHRADHVHRCRVIHSPRRTATTLPTEGLHLRSRSHTPPPADPLPAQDGYCVDDRRLAPSSRPYTPPPGDPLPAQDGYCLADQRLAPSNQLPTSPPGDPLPAHDGRTSASMSGDFLPVDDACFTATD</sequence>
<keyword evidence="3" id="KW-1185">Reference proteome</keyword>
<dbReference type="Gramene" id="OMERI04G04140.1">
    <property type="protein sequence ID" value="OMERI04G04140.1"/>
    <property type="gene ID" value="OMERI04G04140"/>
</dbReference>
<feature type="compositionally biased region" description="Polar residues" evidence="1">
    <location>
        <begin position="129"/>
        <end position="142"/>
    </location>
</feature>
<dbReference type="Proteomes" id="UP000008021">
    <property type="component" value="Chromosome 4"/>
</dbReference>
<name>A0A0E0DBE7_9ORYZ</name>
<reference evidence="2" key="1">
    <citation type="submission" date="2015-04" db="UniProtKB">
        <authorList>
            <consortium name="EnsemblPlants"/>
        </authorList>
    </citation>
    <scope>IDENTIFICATION</scope>
</reference>
<dbReference type="HOGENOM" id="CLU_925523_0_0_1"/>
<feature type="region of interest" description="Disordered" evidence="1">
    <location>
        <begin position="189"/>
        <end position="301"/>
    </location>
</feature>